<reference evidence="1 2" key="1">
    <citation type="submission" date="2022-12" db="EMBL/GenBank/DDBJ databases">
        <title>Chromosome-level genome assembly of true bugs.</title>
        <authorList>
            <person name="Ma L."/>
            <person name="Li H."/>
        </authorList>
    </citation>
    <scope>NUCLEOTIDE SEQUENCE [LARGE SCALE GENOMIC DNA]</scope>
    <source>
        <strain evidence="1">Lab_2022b</strain>
    </source>
</reference>
<name>A0AAW1CSF2_9HEMI</name>
<dbReference type="InterPro" id="IPR036236">
    <property type="entry name" value="Znf_C2H2_sf"/>
</dbReference>
<keyword evidence="2" id="KW-1185">Reference proteome</keyword>
<dbReference type="EMBL" id="JAPXFL010000010">
    <property type="protein sequence ID" value="KAK9500678.1"/>
    <property type="molecule type" value="Genomic_DNA"/>
</dbReference>
<dbReference type="Proteomes" id="UP001461498">
    <property type="component" value="Unassembled WGS sequence"/>
</dbReference>
<evidence type="ECO:0008006" key="3">
    <source>
        <dbReference type="Google" id="ProtNLM"/>
    </source>
</evidence>
<proteinExistence type="predicted"/>
<gene>
    <name evidence="1" type="ORF">O3M35_001901</name>
</gene>
<comment type="caution">
    <text evidence="1">The sequence shown here is derived from an EMBL/GenBank/DDBJ whole genome shotgun (WGS) entry which is preliminary data.</text>
</comment>
<organism evidence="1 2">
    <name type="scientific">Rhynocoris fuscipes</name>
    <dbReference type="NCBI Taxonomy" id="488301"/>
    <lineage>
        <taxon>Eukaryota</taxon>
        <taxon>Metazoa</taxon>
        <taxon>Ecdysozoa</taxon>
        <taxon>Arthropoda</taxon>
        <taxon>Hexapoda</taxon>
        <taxon>Insecta</taxon>
        <taxon>Pterygota</taxon>
        <taxon>Neoptera</taxon>
        <taxon>Paraneoptera</taxon>
        <taxon>Hemiptera</taxon>
        <taxon>Heteroptera</taxon>
        <taxon>Panheteroptera</taxon>
        <taxon>Cimicomorpha</taxon>
        <taxon>Reduviidae</taxon>
        <taxon>Harpactorinae</taxon>
        <taxon>Harpactorini</taxon>
        <taxon>Rhynocoris</taxon>
    </lineage>
</organism>
<dbReference type="SUPFAM" id="SSF57667">
    <property type="entry name" value="beta-beta-alpha zinc fingers"/>
    <property type="match status" value="1"/>
</dbReference>
<accession>A0AAW1CSF2</accession>
<evidence type="ECO:0000313" key="2">
    <source>
        <dbReference type="Proteomes" id="UP001461498"/>
    </source>
</evidence>
<dbReference type="AlphaFoldDB" id="A0AAW1CSF2"/>
<protein>
    <recommendedName>
        <fullName evidence="3">U1-type domain-containing protein</fullName>
    </recommendedName>
</protein>
<sequence length="237" mass="28548">MNNKWKRKRYFGNWGIGNNNKSQFLKMSQYSRDNWSIKPWHSASNFQGQRNDFQFRPQINQNRRNSCRWETFQEDMNYSFPKESLERNDFQPNSESDLNPFDNEKPRKNSRIFLKWCNDILQEHPNHIRLRMKKNFWDKLDPKDNITISCKEAATKKSASLTPYDGVTPTGLQGMSKAWLCEFCSVVLLDIEHRNSHLMGKNHYLKYAKFCKKYAEKKLLKYKIIKKEIKKKKQEKF</sequence>
<evidence type="ECO:0000313" key="1">
    <source>
        <dbReference type="EMBL" id="KAK9500678.1"/>
    </source>
</evidence>